<dbReference type="InterPro" id="IPR000835">
    <property type="entry name" value="HTH_MarR-typ"/>
</dbReference>
<feature type="domain" description="HTH marR-type" evidence="1">
    <location>
        <begin position="7"/>
        <end position="141"/>
    </location>
</feature>
<evidence type="ECO:0000259" key="1">
    <source>
        <dbReference type="PROSITE" id="PS50995"/>
    </source>
</evidence>
<dbReference type="PANTHER" id="PTHR33164">
    <property type="entry name" value="TRANSCRIPTIONAL REGULATOR, MARR FAMILY"/>
    <property type="match status" value="1"/>
</dbReference>
<evidence type="ECO:0000313" key="3">
    <source>
        <dbReference type="Proteomes" id="UP000780875"/>
    </source>
</evidence>
<dbReference type="EMBL" id="JAIQZJ010000014">
    <property type="protein sequence ID" value="MBZ5740484.1"/>
    <property type="molecule type" value="Genomic_DNA"/>
</dbReference>
<dbReference type="SUPFAM" id="SSF46785">
    <property type="entry name" value="Winged helix' DNA-binding domain"/>
    <property type="match status" value="1"/>
</dbReference>
<protein>
    <submittedName>
        <fullName evidence="2">MarR family transcriptional regulator</fullName>
    </submittedName>
</protein>
<dbReference type="Gene3D" id="1.10.10.10">
    <property type="entry name" value="Winged helix-like DNA-binding domain superfamily/Winged helix DNA-binding domain"/>
    <property type="match status" value="1"/>
</dbReference>
<sequence length="161" mass="17261">MHEKASTDDVVTGLLTASRVLVGVAARSLAEIEGRVTVTQFRTLVVLSAHGPLRQGGLAELLGVNASTTQRMVDRLEAAGLVDRQPNPRSRREVVVTLTAAGAEVVDLVTRRRRREIQTIVRRMPPETRSAAVDALRAFTDAAGEPDAVAGSLWGWSLVGD</sequence>
<evidence type="ECO:0000313" key="2">
    <source>
        <dbReference type="EMBL" id="MBZ5740484.1"/>
    </source>
</evidence>
<dbReference type="InterPro" id="IPR036390">
    <property type="entry name" value="WH_DNA-bd_sf"/>
</dbReference>
<keyword evidence="3" id="KW-1185">Reference proteome</keyword>
<dbReference type="Proteomes" id="UP000780875">
    <property type="component" value="Unassembled WGS sequence"/>
</dbReference>
<dbReference type="PRINTS" id="PR00598">
    <property type="entry name" value="HTHMARR"/>
</dbReference>
<dbReference type="PANTHER" id="PTHR33164:SF94">
    <property type="entry name" value="TRANSCRIPTIONAL REGULATORY PROTEIN-RELATED"/>
    <property type="match status" value="1"/>
</dbReference>
<organism evidence="2 3">
    <name type="scientific">Nocardioides mangrovi</name>
    <dbReference type="NCBI Taxonomy" id="2874580"/>
    <lineage>
        <taxon>Bacteria</taxon>
        <taxon>Bacillati</taxon>
        <taxon>Actinomycetota</taxon>
        <taxon>Actinomycetes</taxon>
        <taxon>Propionibacteriales</taxon>
        <taxon>Nocardioidaceae</taxon>
        <taxon>Nocardioides</taxon>
    </lineage>
</organism>
<dbReference type="PROSITE" id="PS50995">
    <property type="entry name" value="HTH_MARR_2"/>
    <property type="match status" value="1"/>
</dbReference>
<accession>A0ABS7UHG8</accession>
<dbReference type="RefSeq" id="WP_224124844.1">
    <property type="nucleotide sequence ID" value="NZ_JAIQZJ010000014.1"/>
</dbReference>
<dbReference type="Pfam" id="PF01047">
    <property type="entry name" value="MarR"/>
    <property type="match status" value="1"/>
</dbReference>
<name>A0ABS7UHG8_9ACTN</name>
<dbReference type="InterPro" id="IPR039422">
    <property type="entry name" value="MarR/SlyA-like"/>
</dbReference>
<dbReference type="InterPro" id="IPR036388">
    <property type="entry name" value="WH-like_DNA-bd_sf"/>
</dbReference>
<comment type="caution">
    <text evidence="2">The sequence shown here is derived from an EMBL/GenBank/DDBJ whole genome shotgun (WGS) entry which is preliminary data.</text>
</comment>
<gene>
    <name evidence="2" type="ORF">K8U61_20085</name>
</gene>
<dbReference type="SMART" id="SM00347">
    <property type="entry name" value="HTH_MARR"/>
    <property type="match status" value="1"/>
</dbReference>
<reference evidence="2 3" key="1">
    <citation type="submission" date="2021-09" db="EMBL/GenBank/DDBJ databases">
        <title>Whole genome sequence of Nocardioides sp. GBK3QG-3.</title>
        <authorList>
            <person name="Tuo L."/>
        </authorList>
    </citation>
    <scope>NUCLEOTIDE SEQUENCE [LARGE SCALE GENOMIC DNA]</scope>
    <source>
        <strain evidence="2 3">GBK3QG-3</strain>
    </source>
</reference>
<proteinExistence type="predicted"/>